<dbReference type="SUPFAM" id="SSF81271">
    <property type="entry name" value="TGS-like"/>
    <property type="match status" value="1"/>
</dbReference>
<dbReference type="Proteomes" id="UP000291084">
    <property type="component" value="Chromosome 1"/>
</dbReference>
<keyword evidence="4" id="KW-1185">Reference proteome</keyword>
<evidence type="ECO:0000313" key="3">
    <source>
        <dbReference type="EMBL" id="BAT74365.1"/>
    </source>
</evidence>
<dbReference type="FunFam" id="3.10.20.30:FF:000040">
    <property type="entry name" value="Putative GTP diphosphokinase RSH3, chloroplastic isoform D"/>
    <property type="match status" value="1"/>
</dbReference>
<sequence length="89" mass="9891">MLSWEEQLRSEVSVKQTKYDSKFYDLHGSLGEVVIICWPHGEILRLKAGSTATDAAQRVGLEGKLVLINGQLVLPNTKLKDGDVVEVRI</sequence>
<dbReference type="EMBL" id="AP015034">
    <property type="protein sequence ID" value="BAT74365.1"/>
    <property type="molecule type" value="Genomic_DNA"/>
</dbReference>
<proteinExistence type="predicted"/>
<dbReference type="Pfam" id="PF02824">
    <property type="entry name" value="TGS"/>
    <property type="match status" value="1"/>
</dbReference>
<keyword evidence="1" id="KW-0694">RNA-binding</keyword>
<accession>A0A0S3R1C2</accession>
<name>A0A0S3R1C2_PHAAN</name>
<organism evidence="3 4">
    <name type="scientific">Vigna angularis var. angularis</name>
    <dbReference type="NCBI Taxonomy" id="157739"/>
    <lineage>
        <taxon>Eukaryota</taxon>
        <taxon>Viridiplantae</taxon>
        <taxon>Streptophyta</taxon>
        <taxon>Embryophyta</taxon>
        <taxon>Tracheophyta</taxon>
        <taxon>Spermatophyta</taxon>
        <taxon>Magnoliopsida</taxon>
        <taxon>eudicotyledons</taxon>
        <taxon>Gunneridae</taxon>
        <taxon>Pentapetalae</taxon>
        <taxon>rosids</taxon>
        <taxon>fabids</taxon>
        <taxon>Fabales</taxon>
        <taxon>Fabaceae</taxon>
        <taxon>Papilionoideae</taxon>
        <taxon>50 kb inversion clade</taxon>
        <taxon>NPAAA clade</taxon>
        <taxon>indigoferoid/millettioid clade</taxon>
        <taxon>Phaseoleae</taxon>
        <taxon>Vigna</taxon>
    </lineage>
</organism>
<dbReference type="InterPro" id="IPR004095">
    <property type="entry name" value="TGS"/>
</dbReference>
<evidence type="ECO:0000259" key="2">
    <source>
        <dbReference type="Pfam" id="PF02824"/>
    </source>
</evidence>
<dbReference type="GO" id="GO:0003723">
    <property type="term" value="F:RNA binding"/>
    <property type="evidence" value="ECO:0007669"/>
    <property type="project" value="UniProtKB-KW"/>
</dbReference>
<dbReference type="InterPro" id="IPR012676">
    <property type="entry name" value="TGS-like"/>
</dbReference>
<protein>
    <recommendedName>
        <fullName evidence="2">TGS domain-containing protein</fullName>
    </recommendedName>
</protein>
<dbReference type="Gene3D" id="3.10.20.30">
    <property type="match status" value="1"/>
</dbReference>
<evidence type="ECO:0000256" key="1">
    <source>
        <dbReference type="PROSITE-ProRule" id="PRU00182"/>
    </source>
</evidence>
<evidence type="ECO:0000313" key="4">
    <source>
        <dbReference type="Proteomes" id="UP000291084"/>
    </source>
</evidence>
<feature type="domain" description="TGS" evidence="2">
    <location>
        <begin position="35"/>
        <end position="87"/>
    </location>
</feature>
<dbReference type="AlphaFoldDB" id="A0A0S3R1C2"/>
<dbReference type="PROSITE" id="PS50889">
    <property type="entry name" value="S4"/>
    <property type="match status" value="1"/>
</dbReference>
<reference evidence="3 4" key="1">
    <citation type="journal article" date="2015" name="Sci. Rep.">
        <title>The power of single molecule real-time sequencing technology in the de novo assembly of a eukaryotic genome.</title>
        <authorList>
            <person name="Sakai H."/>
            <person name="Naito K."/>
            <person name="Ogiso-Tanaka E."/>
            <person name="Takahashi Y."/>
            <person name="Iseki K."/>
            <person name="Muto C."/>
            <person name="Satou K."/>
            <person name="Teruya K."/>
            <person name="Shiroma A."/>
            <person name="Shimoji M."/>
            <person name="Hirano T."/>
            <person name="Itoh T."/>
            <person name="Kaga A."/>
            <person name="Tomooka N."/>
        </authorList>
    </citation>
    <scope>NUCLEOTIDE SEQUENCE [LARGE SCALE GENOMIC DNA]</scope>
    <source>
        <strain evidence="4">cv. Shumari</strain>
    </source>
</reference>
<dbReference type="InterPro" id="IPR012675">
    <property type="entry name" value="Beta-grasp_dom_sf"/>
</dbReference>
<gene>
    <name evidence="3" type="primary">Vigan.01G202000</name>
    <name evidence="3" type="ORF">VIGAN_01202000</name>
</gene>
<dbReference type="OrthoDB" id="430679at2759"/>